<dbReference type="EMBL" id="VSSQ01046793">
    <property type="protein sequence ID" value="MPN00765.1"/>
    <property type="molecule type" value="Genomic_DNA"/>
</dbReference>
<reference evidence="1" key="1">
    <citation type="submission" date="2019-08" db="EMBL/GenBank/DDBJ databases">
        <authorList>
            <person name="Kucharzyk K."/>
            <person name="Murdoch R.W."/>
            <person name="Higgins S."/>
            <person name="Loffler F."/>
        </authorList>
    </citation>
    <scope>NUCLEOTIDE SEQUENCE</scope>
</reference>
<evidence type="ECO:0000313" key="1">
    <source>
        <dbReference type="EMBL" id="MPN00765.1"/>
    </source>
</evidence>
<gene>
    <name evidence="1" type="ORF">SDC9_147963</name>
</gene>
<name>A0A645EFE4_9ZZZZ</name>
<accession>A0A645EFE4</accession>
<organism evidence="1">
    <name type="scientific">bioreactor metagenome</name>
    <dbReference type="NCBI Taxonomy" id="1076179"/>
    <lineage>
        <taxon>unclassified sequences</taxon>
        <taxon>metagenomes</taxon>
        <taxon>ecological metagenomes</taxon>
    </lineage>
</organism>
<dbReference type="AlphaFoldDB" id="A0A645EFE4"/>
<proteinExistence type="predicted"/>
<sequence>MMVTQITVPVDWRENGVVEANVFGYDALLHSIDGDGCYLPPVSIKDSANAASKIMKCGTKIIAVALDDDDSEGTCYEQLKDIYPATVACSDLKRLTGQLLEIVSKQLV</sequence>
<comment type="caution">
    <text evidence="1">The sequence shown here is derived from an EMBL/GenBank/DDBJ whole genome shotgun (WGS) entry which is preliminary data.</text>
</comment>
<protein>
    <submittedName>
        <fullName evidence="1">Uncharacterized protein</fullName>
    </submittedName>
</protein>